<accession>A0A317V3G3</accession>
<dbReference type="VEuPathDB" id="FungiDB:BO70DRAFT_366422"/>
<dbReference type="Proteomes" id="UP000247233">
    <property type="component" value="Unassembled WGS sequence"/>
</dbReference>
<gene>
    <name evidence="2" type="ORF">BO70DRAFT_366422</name>
</gene>
<evidence type="ECO:0000256" key="1">
    <source>
        <dbReference type="SAM" id="SignalP"/>
    </source>
</evidence>
<reference evidence="2 3" key="1">
    <citation type="submission" date="2016-12" db="EMBL/GenBank/DDBJ databases">
        <title>The genomes of Aspergillus section Nigri reveals drivers in fungal speciation.</title>
        <authorList>
            <consortium name="DOE Joint Genome Institute"/>
            <person name="Vesth T.C."/>
            <person name="Nybo J."/>
            <person name="Theobald S."/>
            <person name="Brandl J."/>
            <person name="Frisvad J.C."/>
            <person name="Nielsen K.F."/>
            <person name="Lyhne E.K."/>
            <person name="Kogle M.E."/>
            <person name="Kuo A."/>
            <person name="Riley R."/>
            <person name="Clum A."/>
            <person name="Nolan M."/>
            <person name="Lipzen A."/>
            <person name="Salamov A."/>
            <person name="Henrissat B."/>
            <person name="Wiebenga A."/>
            <person name="De Vries R.P."/>
            <person name="Grigoriev I.V."/>
            <person name="Mortensen U.H."/>
            <person name="Andersen M.R."/>
            <person name="Baker S.E."/>
        </authorList>
    </citation>
    <scope>NUCLEOTIDE SEQUENCE [LARGE SCALE GENOMIC DNA]</scope>
    <source>
        <strain evidence="2 3">CBS 117.55</strain>
    </source>
</reference>
<comment type="caution">
    <text evidence="2">The sequence shown here is derived from an EMBL/GenBank/DDBJ whole genome shotgun (WGS) entry which is preliminary data.</text>
</comment>
<proteinExistence type="predicted"/>
<evidence type="ECO:0000313" key="2">
    <source>
        <dbReference type="EMBL" id="PWY66720.1"/>
    </source>
</evidence>
<name>A0A317V3G3_9EURO</name>
<keyword evidence="3" id="KW-1185">Reference proteome</keyword>
<dbReference type="GeneID" id="37066565"/>
<dbReference type="RefSeq" id="XP_025394850.1">
    <property type="nucleotide sequence ID" value="XM_025544328.1"/>
</dbReference>
<dbReference type="AlphaFoldDB" id="A0A317V3G3"/>
<keyword evidence="1" id="KW-0732">Signal</keyword>
<evidence type="ECO:0000313" key="3">
    <source>
        <dbReference type="Proteomes" id="UP000247233"/>
    </source>
</evidence>
<dbReference type="EMBL" id="MSFL01000043">
    <property type="protein sequence ID" value="PWY66720.1"/>
    <property type="molecule type" value="Genomic_DNA"/>
</dbReference>
<feature type="signal peptide" evidence="1">
    <location>
        <begin position="1"/>
        <end position="17"/>
    </location>
</feature>
<dbReference type="OrthoDB" id="4447011at2759"/>
<protein>
    <submittedName>
        <fullName evidence="2">Uncharacterized protein</fullName>
    </submittedName>
</protein>
<sequence length="123" mass="13185">MKFILPALLFLAAAVSSQDVNVVLDYSDGLPLCCETHDYLSEATDDVVHQVTSAFEGAGGGAWDLGEVVAGECKTAFPPAWGPEDRESCEDGLTAVWCKKHAAWTLTINGTSTPRDVHGQCHY</sequence>
<feature type="chain" id="PRO_5016412514" evidence="1">
    <location>
        <begin position="18"/>
        <end position="123"/>
    </location>
</feature>
<organism evidence="2 3">
    <name type="scientific">Aspergillus heteromorphus CBS 117.55</name>
    <dbReference type="NCBI Taxonomy" id="1448321"/>
    <lineage>
        <taxon>Eukaryota</taxon>
        <taxon>Fungi</taxon>
        <taxon>Dikarya</taxon>
        <taxon>Ascomycota</taxon>
        <taxon>Pezizomycotina</taxon>
        <taxon>Eurotiomycetes</taxon>
        <taxon>Eurotiomycetidae</taxon>
        <taxon>Eurotiales</taxon>
        <taxon>Aspergillaceae</taxon>
        <taxon>Aspergillus</taxon>
        <taxon>Aspergillus subgen. Circumdati</taxon>
    </lineage>
</organism>